<dbReference type="AlphaFoldDB" id="A0A1R3ILV1"/>
<name>A0A1R3ILV1_COCAP</name>
<keyword evidence="3" id="KW-1185">Reference proteome</keyword>
<evidence type="ECO:0000313" key="3">
    <source>
        <dbReference type="Proteomes" id="UP000188268"/>
    </source>
</evidence>
<dbReference type="OrthoDB" id="994897at2759"/>
<protein>
    <submittedName>
        <fullName evidence="2">F-box protein</fullName>
    </submittedName>
</protein>
<evidence type="ECO:0000313" key="2">
    <source>
        <dbReference type="EMBL" id="OMO83552.1"/>
    </source>
</evidence>
<dbReference type="PANTHER" id="PTHR33127:SF5">
    <property type="entry name" value="TRANSMEMBRANE PROTEIN"/>
    <property type="match status" value="1"/>
</dbReference>
<dbReference type="Gramene" id="OMO83552">
    <property type="protein sequence ID" value="OMO83552"/>
    <property type="gene ID" value="CCACVL1_11349"/>
</dbReference>
<reference evidence="2 3" key="1">
    <citation type="submission" date="2013-09" db="EMBL/GenBank/DDBJ databases">
        <title>Corchorus capsularis genome sequencing.</title>
        <authorList>
            <person name="Alam M."/>
            <person name="Haque M.S."/>
            <person name="Islam M.S."/>
            <person name="Emdad E.M."/>
            <person name="Islam M.M."/>
            <person name="Ahmed B."/>
            <person name="Halim A."/>
            <person name="Hossen Q.M.M."/>
            <person name="Hossain M.Z."/>
            <person name="Ahmed R."/>
            <person name="Khan M.M."/>
            <person name="Islam R."/>
            <person name="Rashid M.M."/>
            <person name="Khan S.A."/>
            <person name="Rahman M.S."/>
            <person name="Alam M."/>
        </authorList>
    </citation>
    <scope>NUCLEOTIDE SEQUENCE [LARGE SCALE GENOMIC DNA]</scope>
    <source>
        <strain evidence="3">cv. CVL-1</strain>
        <tissue evidence="2">Whole seedling</tissue>
    </source>
</reference>
<organism evidence="2 3">
    <name type="scientific">Corchorus capsularis</name>
    <name type="common">Jute</name>
    <dbReference type="NCBI Taxonomy" id="210143"/>
    <lineage>
        <taxon>Eukaryota</taxon>
        <taxon>Viridiplantae</taxon>
        <taxon>Streptophyta</taxon>
        <taxon>Embryophyta</taxon>
        <taxon>Tracheophyta</taxon>
        <taxon>Spermatophyta</taxon>
        <taxon>Magnoliopsida</taxon>
        <taxon>eudicotyledons</taxon>
        <taxon>Gunneridae</taxon>
        <taxon>Pentapetalae</taxon>
        <taxon>rosids</taxon>
        <taxon>malvids</taxon>
        <taxon>Malvales</taxon>
        <taxon>Malvaceae</taxon>
        <taxon>Grewioideae</taxon>
        <taxon>Apeibeae</taxon>
        <taxon>Corchorus</taxon>
    </lineage>
</organism>
<feature type="domain" description="KIB1-4 beta-propeller" evidence="1">
    <location>
        <begin position="124"/>
        <end position="350"/>
    </location>
</feature>
<dbReference type="Proteomes" id="UP000188268">
    <property type="component" value="Unassembled WGS sequence"/>
</dbReference>
<comment type="caution">
    <text evidence="2">The sequence shown here is derived from an EMBL/GenBank/DDBJ whole genome shotgun (WGS) entry which is preliminary data.</text>
</comment>
<dbReference type="Pfam" id="PF03478">
    <property type="entry name" value="Beta-prop_KIB1-4"/>
    <property type="match status" value="1"/>
</dbReference>
<dbReference type="PANTHER" id="PTHR33127">
    <property type="entry name" value="TRANSMEMBRANE PROTEIN"/>
    <property type="match status" value="1"/>
</dbReference>
<dbReference type="InterPro" id="IPR005174">
    <property type="entry name" value="KIB1-4_b-propeller"/>
</dbReference>
<dbReference type="EMBL" id="AWWV01009856">
    <property type="protein sequence ID" value="OMO83552.1"/>
    <property type="molecule type" value="Genomic_DNA"/>
</dbReference>
<gene>
    <name evidence="2" type="ORF">CCACVL1_11349</name>
</gene>
<evidence type="ECO:0000259" key="1">
    <source>
        <dbReference type="Pfam" id="PF03478"/>
    </source>
</evidence>
<sequence>MEGKLEIVVNDDEEEKKRCKGLCLCCVIPRDVVKIILTYLPSVKDYMSFRGVSKCWLLAFTDCAASTQFMSPKRELRLPWFLLLSKKSEEKLRDYGSDCCRPILHTTGKLGNISDYDNGCNYATHSAPELQGTRILLSRLGWLLLFNQGNNDNSSSSLYFFNPFSKAKIVLPFMDVSKLVCPVFDISAPPTSPDCMILVASSENHDDRRYIIKIDMCRRGDSSWTCCFESKHRDSVIVNSFFVNGIWYLLDSDGQILAVDVASRSLRRNLEVGVKYLGDLGIKYLGDHDEEDEEDEDDSYYTDYKRVSYIVKRGEQVFLIIHGVWHRYEFELPKDLPPEPHHLAVTKIDYSYTLYLENYEEDSEYLFRVDVKKTFLKEREYSGVVVSSVHHDHCFNMDAWCAIHIYSNKIFPRWHRSLTNSLVFHKLRNTIAYCDVISGCCSQFVMWLDPIWVEPSLNLTWN</sequence>
<proteinExistence type="predicted"/>
<accession>A0A1R3ILV1</accession>